<dbReference type="OrthoDB" id="232381at2"/>
<dbReference type="InterPro" id="IPR050194">
    <property type="entry name" value="Glycosyltransferase_grp1"/>
</dbReference>
<dbReference type="PANTHER" id="PTHR45947:SF3">
    <property type="entry name" value="SULFOQUINOVOSYL TRANSFERASE SQD2"/>
    <property type="match status" value="1"/>
</dbReference>
<dbReference type="InterPro" id="IPR001296">
    <property type="entry name" value="Glyco_trans_1"/>
</dbReference>
<accession>A0A5S9F4T0</accession>
<dbReference type="PANTHER" id="PTHR45947">
    <property type="entry name" value="SULFOQUINOVOSYL TRANSFERASE SQD2"/>
    <property type="match status" value="1"/>
</dbReference>
<dbReference type="SUPFAM" id="SSF53756">
    <property type="entry name" value="UDP-Glycosyltransferase/glycogen phosphorylase"/>
    <property type="match status" value="1"/>
</dbReference>
<name>A0A5S9F4T0_UABAM</name>
<sequence length="377" mass="43416">MTNKICIAHIRSSSGKGGGPEKTIINSSRFIDKQTFSMILIYLKSEHDSEFDMDLRAQSAGVEMIVIPERRKIDFSTLRKLRKIFRQRKVDIYHAHGYKSNFYGLLLRMSGCKIKLMTTVHGWVSKKRRVRFYDSLDKRIQRFFRKVVIVTATLREELIRYKVAKKRIVFIPNAIVTSDFAKGVVTSKLREQLSIPSQAFVVGAVGRLAKEKGYDTLIRSAAQVIAQHPNTYFLIVGEGTQKEELQQLITSMNLQDKIILPGYFSDIRHVFAILDLYVLSSLKEGLPNVVLEAMAMEVPIITTPVDGVVNTVQDREHAIYTPVGDHQQMSQNILNVIKDEQLRHKLQKNARKMVEERFCFMERMRNMEKIYKDLMGV</sequence>
<protein>
    <submittedName>
        <fullName evidence="3">Glycosyl transferase</fullName>
    </submittedName>
</protein>
<dbReference type="AlphaFoldDB" id="A0A5S9F4T0"/>
<keyword evidence="4" id="KW-1185">Reference proteome</keyword>
<dbReference type="KEGG" id="uam:UABAM_03175"/>
<keyword evidence="3" id="KW-0808">Transferase</keyword>
<dbReference type="GO" id="GO:0016757">
    <property type="term" value="F:glycosyltransferase activity"/>
    <property type="evidence" value="ECO:0007669"/>
    <property type="project" value="InterPro"/>
</dbReference>
<evidence type="ECO:0000259" key="2">
    <source>
        <dbReference type="Pfam" id="PF13439"/>
    </source>
</evidence>
<dbReference type="Pfam" id="PF13439">
    <property type="entry name" value="Glyco_transf_4"/>
    <property type="match status" value="1"/>
</dbReference>
<evidence type="ECO:0000313" key="4">
    <source>
        <dbReference type="Proteomes" id="UP000326354"/>
    </source>
</evidence>
<dbReference type="Gene3D" id="3.40.50.2000">
    <property type="entry name" value="Glycogen Phosphorylase B"/>
    <property type="match status" value="2"/>
</dbReference>
<dbReference type="EMBL" id="AP019860">
    <property type="protein sequence ID" value="BBM84814.1"/>
    <property type="molecule type" value="Genomic_DNA"/>
</dbReference>
<organism evidence="3 4">
    <name type="scientific">Uabimicrobium amorphum</name>
    <dbReference type="NCBI Taxonomy" id="2596890"/>
    <lineage>
        <taxon>Bacteria</taxon>
        <taxon>Pseudomonadati</taxon>
        <taxon>Planctomycetota</taxon>
        <taxon>Candidatus Uabimicrobiia</taxon>
        <taxon>Candidatus Uabimicrobiales</taxon>
        <taxon>Candidatus Uabimicrobiaceae</taxon>
        <taxon>Candidatus Uabimicrobium</taxon>
    </lineage>
</organism>
<feature type="domain" description="Glycosyltransferase subfamily 4-like N-terminal" evidence="2">
    <location>
        <begin position="18"/>
        <end position="177"/>
    </location>
</feature>
<dbReference type="RefSeq" id="WP_151968945.1">
    <property type="nucleotide sequence ID" value="NZ_AP019860.1"/>
</dbReference>
<feature type="domain" description="Glycosyl transferase family 1" evidence="1">
    <location>
        <begin position="188"/>
        <end position="353"/>
    </location>
</feature>
<reference evidence="3 4" key="1">
    <citation type="submission" date="2019-08" db="EMBL/GenBank/DDBJ databases">
        <title>Complete genome sequence of Candidatus Uab amorphum.</title>
        <authorList>
            <person name="Shiratori T."/>
            <person name="Suzuki S."/>
            <person name="Kakizawa Y."/>
            <person name="Ishida K."/>
        </authorList>
    </citation>
    <scope>NUCLEOTIDE SEQUENCE [LARGE SCALE GENOMIC DNA]</scope>
    <source>
        <strain evidence="3 4">SRT547</strain>
    </source>
</reference>
<proteinExistence type="predicted"/>
<dbReference type="Proteomes" id="UP000326354">
    <property type="component" value="Chromosome"/>
</dbReference>
<dbReference type="InterPro" id="IPR028098">
    <property type="entry name" value="Glyco_trans_4-like_N"/>
</dbReference>
<evidence type="ECO:0000313" key="3">
    <source>
        <dbReference type="EMBL" id="BBM84814.1"/>
    </source>
</evidence>
<gene>
    <name evidence="3" type="ORF">UABAM_03175</name>
</gene>
<dbReference type="Pfam" id="PF00534">
    <property type="entry name" value="Glycos_transf_1"/>
    <property type="match status" value="1"/>
</dbReference>
<evidence type="ECO:0000259" key="1">
    <source>
        <dbReference type="Pfam" id="PF00534"/>
    </source>
</evidence>